<dbReference type="EMBL" id="WDLT01000020">
    <property type="protein sequence ID" value="KAB5743535.1"/>
    <property type="molecule type" value="Genomic_DNA"/>
</dbReference>
<gene>
    <name evidence="2" type="ORF">GA752_10200</name>
</gene>
<dbReference type="AlphaFoldDB" id="A0A7J5MW83"/>
<proteinExistence type="predicted"/>
<protein>
    <submittedName>
        <fullName evidence="2">Uncharacterized protein</fullName>
    </submittedName>
</protein>
<feature type="region of interest" description="Disordered" evidence="1">
    <location>
        <begin position="39"/>
        <end position="63"/>
    </location>
</feature>
<accession>A0A7J5MW83</accession>
<reference evidence="2 3" key="1">
    <citation type="journal article" date="2019" name="Nat. Med.">
        <title>A library of human gut bacterial isolates paired with longitudinal multiomics data enables mechanistic microbiome research.</title>
        <authorList>
            <person name="Poyet M."/>
            <person name="Groussin M."/>
            <person name="Gibbons S.M."/>
            <person name="Avila-Pacheco J."/>
            <person name="Jiang X."/>
            <person name="Kearney S.M."/>
            <person name="Perrotta A.R."/>
            <person name="Berdy B."/>
            <person name="Zhao S."/>
            <person name="Lieberman T.D."/>
            <person name="Swanson P.K."/>
            <person name="Smith M."/>
            <person name="Roesemann S."/>
            <person name="Alexander J.E."/>
            <person name="Rich S.A."/>
            <person name="Livny J."/>
            <person name="Vlamakis H."/>
            <person name="Clish C."/>
            <person name="Bullock K."/>
            <person name="Deik A."/>
            <person name="Scott J."/>
            <person name="Pierce K.A."/>
            <person name="Xavier R.J."/>
            <person name="Alm E.J."/>
        </authorList>
    </citation>
    <scope>NUCLEOTIDE SEQUENCE [LARGE SCALE GENOMIC DNA]</scope>
    <source>
        <strain evidence="2 3">BIOML-A190</strain>
    </source>
</reference>
<evidence type="ECO:0000313" key="2">
    <source>
        <dbReference type="EMBL" id="KAB5743535.1"/>
    </source>
</evidence>
<evidence type="ECO:0000256" key="1">
    <source>
        <dbReference type="SAM" id="MobiDB-lite"/>
    </source>
</evidence>
<organism evidence="2 3">
    <name type="scientific">Bifidobacterium adolescentis</name>
    <dbReference type="NCBI Taxonomy" id="1680"/>
    <lineage>
        <taxon>Bacteria</taxon>
        <taxon>Bacillati</taxon>
        <taxon>Actinomycetota</taxon>
        <taxon>Actinomycetes</taxon>
        <taxon>Bifidobacteriales</taxon>
        <taxon>Bifidobacteriaceae</taxon>
        <taxon>Bifidobacterium</taxon>
    </lineage>
</organism>
<sequence>MATDAGANTGDGSKTVCNQLDCLSILRWSNTIGGLTSRVDDISRFNTPRKDGRPEGTYHPYAP</sequence>
<name>A0A7J5MW83_BIFAD</name>
<feature type="compositionally biased region" description="Basic and acidic residues" evidence="1">
    <location>
        <begin position="39"/>
        <end position="56"/>
    </location>
</feature>
<dbReference type="Proteomes" id="UP000437631">
    <property type="component" value="Unassembled WGS sequence"/>
</dbReference>
<evidence type="ECO:0000313" key="3">
    <source>
        <dbReference type="Proteomes" id="UP000437631"/>
    </source>
</evidence>
<comment type="caution">
    <text evidence="2">The sequence shown here is derived from an EMBL/GenBank/DDBJ whole genome shotgun (WGS) entry which is preliminary data.</text>
</comment>